<feature type="domain" description="Aldehyde dehydrogenase" evidence="11">
    <location>
        <begin position="17"/>
        <end position="475"/>
    </location>
</feature>
<dbReference type="InterPro" id="IPR029510">
    <property type="entry name" value="Ald_DH_CS_GLU"/>
</dbReference>
<dbReference type="InterPro" id="IPR016161">
    <property type="entry name" value="Ald_DH/histidinol_DH"/>
</dbReference>
<comment type="pathway">
    <text evidence="5">Aromatic compound metabolism; naphthalene degradation.</text>
</comment>
<dbReference type="RefSeq" id="WP_209355467.1">
    <property type="nucleotide sequence ID" value="NZ_CP060010.1"/>
</dbReference>
<evidence type="ECO:0000256" key="9">
    <source>
        <dbReference type="PROSITE-ProRule" id="PRU10007"/>
    </source>
</evidence>
<evidence type="ECO:0000313" key="13">
    <source>
        <dbReference type="Proteomes" id="UP000665026"/>
    </source>
</evidence>
<dbReference type="FunFam" id="3.40.605.10:FF:000007">
    <property type="entry name" value="NAD/NADP-dependent betaine aldehyde dehydrogenase"/>
    <property type="match status" value="1"/>
</dbReference>
<evidence type="ECO:0000256" key="7">
    <source>
        <dbReference type="ARBA" id="ARBA00066992"/>
    </source>
</evidence>
<comment type="similarity">
    <text evidence="1 10">Belongs to the aldehyde dehydrogenase family.</text>
</comment>
<evidence type="ECO:0000256" key="1">
    <source>
        <dbReference type="ARBA" id="ARBA00009986"/>
    </source>
</evidence>
<dbReference type="KEGG" id="cact:HZ995_09705"/>
<dbReference type="InterPro" id="IPR015590">
    <property type="entry name" value="Aldehyde_DH_dom"/>
</dbReference>
<dbReference type="InterPro" id="IPR016163">
    <property type="entry name" value="Ald_DH_C"/>
</dbReference>
<name>A0A975I7F5_9RHOB</name>
<evidence type="ECO:0000313" key="12">
    <source>
        <dbReference type="EMBL" id="QTN34781.1"/>
    </source>
</evidence>
<gene>
    <name evidence="12" type="ORF">HZ995_09705</name>
</gene>
<dbReference type="InterPro" id="IPR016162">
    <property type="entry name" value="Ald_DH_N"/>
</dbReference>
<dbReference type="Gene3D" id="3.40.309.10">
    <property type="entry name" value="Aldehyde Dehydrogenase, Chain A, domain 2"/>
    <property type="match status" value="1"/>
</dbReference>
<dbReference type="EC" id="1.2.1.65" evidence="7"/>
<evidence type="ECO:0000256" key="6">
    <source>
        <dbReference type="ARBA" id="ARBA00050596"/>
    </source>
</evidence>
<dbReference type="SUPFAM" id="SSF53720">
    <property type="entry name" value="ALDH-like"/>
    <property type="match status" value="1"/>
</dbReference>
<dbReference type="CDD" id="cd07105">
    <property type="entry name" value="ALDH_SaliADH"/>
    <property type="match status" value="1"/>
</dbReference>
<evidence type="ECO:0000256" key="4">
    <source>
        <dbReference type="ARBA" id="ARBA00023027"/>
    </source>
</evidence>
<evidence type="ECO:0000259" key="11">
    <source>
        <dbReference type="Pfam" id="PF00171"/>
    </source>
</evidence>
<reference evidence="12" key="1">
    <citation type="submission" date="2020-07" db="EMBL/GenBank/DDBJ databases">
        <title>Genome sequences of bacteria associated with the marine, planktonic diatom Thalassiosira profunda strain ECT2AJA-044.</title>
        <authorList>
            <person name="Gargas C.B."/>
            <person name="Roberts W.R."/>
            <person name="Alverson A.J."/>
        </authorList>
    </citation>
    <scope>NUCLEOTIDE SEQUENCE</scope>
    <source>
        <strain evidence="12">ECT2AJA-044</strain>
    </source>
</reference>
<dbReference type="GO" id="GO:0018485">
    <property type="term" value="F:salicylaldehyde dehydrogenase (NAD+) activity"/>
    <property type="evidence" value="ECO:0007669"/>
    <property type="project" value="UniProtKB-EC"/>
</dbReference>
<accession>A0A975I7F5</accession>
<feature type="active site" evidence="9">
    <location>
        <position position="254"/>
    </location>
</feature>
<comment type="catalytic activity">
    <reaction evidence="6">
        <text>salicylaldehyde + NAD(+) + H2O = salicylate + NADH + 2 H(+)</text>
        <dbReference type="Rhea" id="RHEA:18537"/>
        <dbReference type="ChEBI" id="CHEBI:15377"/>
        <dbReference type="ChEBI" id="CHEBI:15378"/>
        <dbReference type="ChEBI" id="CHEBI:16008"/>
        <dbReference type="ChEBI" id="CHEBI:30762"/>
        <dbReference type="ChEBI" id="CHEBI:57540"/>
        <dbReference type="ChEBI" id="CHEBI:57945"/>
        <dbReference type="EC" id="1.2.1.65"/>
    </reaction>
</comment>
<keyword evidence="4" id="KW-0520">NAD</keyword>
<evidence type="ECO:0000256" key="3">
    <source>
        <dbReference type="ARBA" id="ARBA00023002"/>
    </source>
</evidence>
<dbReference type="Pfam" id="PF00171">
    <property type="entry name" value="Aldedh"/>
    <property type="match status" value="1"/>
</dbReference>
<dbReference type="PANTHER" id="PTHR42986">
    <property type="entry name" value="BENZALDEHYDE DEHYDROGENASE YFMT"/>
    <property type="match status" value="1"/>
</dbReference>
<dbReference type="AlphaFoldDB" id="A0A975I7F5"/>
<evidence type="ECO:0000256" key="5">
    <source>
        <dbReference type="ARBA" id="ARBA00035632"/>
    </source>
</evidence>
<evidence type="ECO:0000256" key="2">
    <source>
        <dbReference type="ARBA" id="ARBA00022797"/>
    </source>
</evidence>
<evidence type="ECO:0000256" key="10">
    <source>
        <dbReference type="RuleBase" id="RU003345"/>
    </source>
</evidence>
<protein>
    <recommendedName>
        <fullName evidence="8">Salicylaldehyde dehydrogenase</fullName>
        <ecNumber evidence="7">1.2.1.65</ecNumber>
    </recommendedName>
</protein>
<dbReference type="EMBL" id="CP060010">
    <property type="protein sequence ID" value="QTN34781.1"/>
    <property type="molecule type" value="Genomic_DNA"/>
</dbReference>
<dbReference type="PANTHER" id="PTHR42986:SF1">
    <property type="entry name" value="BENZALDEHYDE DEHYDROGENASE YFMT"/>
    <property type="match status" value="1"/>
</dbReference>
<keyword evidence="2" id="KW-0058">Aromatic hydrocarbons catabolism</keyword>
<dbReference type="FunFam" id="3.40.309.10:FF:000010">
    <property type="entry name" value="Gamma-aminobutyraldehyde dehydrogenase"/>
    <property type="match status" value="1"/>
</dbReference>
<dbReference type="PROSITE" id="PS00687">
    <property type="entry name" value="ALDEHYDE_DEHYDR_GLU"/>
    <property type="match status" value="1"/>
</dbReference>
<dbReference type="Proteomes" id="UP000665026">
    <property type="component" value="Chromosome"/>
</dbReference>
<organism evidence="12 13">
    <name type="scientific">Cognatishimia activa</name>
    <dbReference type="NCBI Taxonomy" id="1715691"/>
    <lineage>
        <taxon>Bacteria</taxon>
        <taxon>Pseudomonadati</taxon>
        <taxon>Pseudomonadota</taxon>
        <taxon>Alphaproteobacteria</taxon>
        <taxon>Rhodobacterales</taxon>
        <taxon>Paracoccaceae</taxon>
        <taxon>Cognatishimia</taxon>
    </lineage>
</organism>
<sequence>MTKVLNVDHLIDGESVASESGSTFERKSPVTGEVVTIAAAGKAGDVDRAVMAADAAFETWSVTGPNTRRSILNACADALEARSADIAALGAAETGGTAGWIGFNVMLASRIMREAAAMTTQIKGEIIPSDKPGCLSMAIREPIGVLVGMAPWNAPVILGVRCFAMAIACGNTVVMKASEKCPGLHRLIGDAMVEGGLPKGVLNIISHAAEDGPEIVNALIDHPLTRRINFTGSTRVGQIIAERAAKHLKPCLLELGGKAPLIVLDDADIGGAVNAANFGAFMNQGQICMSTEKVVLVPEIAEEFVAAFKAKAESMVVGAPTEQVHIASVVDIDTIHHVKSLIEDAVSKGATVVTGGVPESGSIMAPTIVDGVTPEMDIYAAESFGPVTTVIRAKNTEDAVRIANDTEYGLTAAVHGRNTRRAFDIARQLKTGIAHVNGPTVADEAQIPFGGVKASGYGRFGGTAGIDAFTELRWITIEDADQHYPI</sequence>
<keyword evidence="3 10" id="KW-0560">Oxidoreductase</keyword>
<evidence type="ECO:0000256" key="8">
    <source>
        <dbReference type="ARBA" id="ARBA00070319"/>
    </source>
</evidence>
<dbReference type="Gene3D" id="3.40.605.10">
    <property type="entry name" value="Aldehyde Dehydrogenase, Chain A, domain 1"/>
    <property type="match status" value="1"/>
</dbReference>
<proteinExistence type="inferred from homology"/>